<dbReference type="RefSeq" id="WP_145748549.1">
    <property type="nucleotide sequence ID" value="NZ_VITN01000002.1"/>
</dbReference>
<dbReference type="Gene3D" id="1.20.1600.10">
    <property type="entry name" value="Outer membrane efflux proteins (OEP)"/>
    <property type="match status" value="1"/>
</dbReference>
<protein>
    <submittedName>
        <fullName evidence="4">NodT family efflux transporter outer membrane factor (OMF) lipoprotein</fullName>
    </submittedName>
</protein>
<keyword evidence="2 4" id="KW-0449">Lipoprotein</keyword>
<name>A0A560FP48_9PROT</name>
<proteinExistence type="inferred from homology"/>
<keyword evidence="2" id="KW-1134">Transmembrane beta strand</keyword>
<dbReference type="GO" id="GO:0015562">
    <property type="term" value="F:efflux transmembrane transporter activity"/>
    <property type="evidence" value="ECO:0007669"/>
    <property type="project" value="InterPro"/>
</dbReference>
<dbReference type="SUPFAM" id="SSF56954">
    <property type="entry name" value="Outer membrane efflux proteins (OEP)"/>
    <property type="match status" value="1"/>
</dbReference>
<dbReference type="EMBL" id="VITN01000002">
    <property type="protein sequence ID" value="TWB23321.1"/>
    <property type="molecule type" value="Genomic_DNA"/>
</dbReference>
<evidence type="ECO:0000313" key="5">
    <source>
        <dbReference type="Proteomes" id="UP000319859"/>
    </source>
</evidence>
<organism evidence="4 5">
    <name type="scientific">Nitrospirillum amazonense</name>
    <dbReference type="NCBI Taxonomy" id="28077"/>
    <lineage>
        <taxon>Bacteria</taxon>
        <taxon>Pseudomonadati</taxon>
        <taxon>Pseudomonadota</taxon>
        <taxon>Alphaproteobacteria</taxon>
        <taxon>Rhodospirillales</taxon>
        <taxon>Azospirillaceae</taxon>
        <taxon>Nitrospirillum</taxon>
    </lineage>
</organism>
<keyword evidence="2" id="KW-0564">Palmitate</keyword>
<evidence type="ECO:0000313" key="4">
    <source>
        <dbReference type="EMBL" id="TWB23321.1"/>
    </source>
</evidence>
<dbReference type="InterPro" id="IPR003423">
    <property type="entry name" value="OMP_efflux"/>
</dbReference>
<dbReference type="AlphaFoldDB" id="A0A560FP48"/>
<reference evidence="4 5" key="1">
    <citation type="submission" date="2019-06" db="EMBL/GenBank/DDBJ databases">
        <title>Genomic Encyclopedia of Type Strains, Phase IV (KMG-V): Genome sequencing to study the core and pangenomes of soil and plant-associated prokaryotes.</title>
        <authorList>
            <person name="Whitman W."/>
        </authorList>
    </citation>
    <scope>NUCLEOTIDE SEQUENCE [LARGE SCALE GENOMIC DNA]</scope>
    <source>
        <strain evidence="4 5">BR 11880</strain>
    </source>
</reference>
<dbReference type="InterPro" id="IPR010131">
    <property type="entry name" value="MdtP/NodT-like"/>
</dbReference>
<dbReference type="OrthoDB" id="9783100at2"/>
<feature type="signal peptide" evidence="2">
    <location>
        <begin position="1"/>
        <end position="20"/>
    </location>
</feature>
<evidence type="ECO:0000256" key="2">
    <source>
        <dbReference type="RuleBase" id="RU362097"/>
    </source>
</evidence>
<comment type="caution">
    <text evidence="4">The sequence shown here is derived from an EMBL/GenBank/DDBJ whole genome shotgun (WGS) entry which is preliminary data.</text>
</comment>
<feature type="chain" id="PRO_5022263295" evidence="2">
    <location>
        <begin position="21"/>
        <end position="493"/>
    </location>
</feature>
<keyword evidence="2" id="KW-0812">Transmembrane</keyword>
<comment type="similarity">
    <text evidence="1 2">Belongs to the outer membrane factor (OMF) (TC 1.B.17) family.</text>
</comment>
<dbReference type="NCBIfam" id="TIGR01845">
    <property type="entry name" value="outer_NodT"/>
    <property type="match status" value="1"/>
</dbReference>
<accession>A0A560FP48</accession>
<dbReference type="PANTHER" id="PTHR30203">
    <property type="entry name" value="OUTER MEMBRANE CATION EFFLUX PROTEIN"/>
    <property type="match status" value="1"/>
</dbReference>
<feature type="region of interest" description="Disordered" evidence="3">
    <location>
        <begin position="472"/>
        <end position="493"/>
    </location>
</feature>
<comment type="subcellular location">
    <subcellularLocation>
        <location evidence="2">Cell membrane</location>
        <topology evidence="2">Lipid-anchor</topology>
    </subcellularLocation>
</comment>
<dbReference type="GO" id="GO:0005886">
    <property type="term" value="C:plasma membrane"/>
    <property type="evidence" value="ECO:0007669"/>
    <property type="project" value="UniProtKB-SubCell"/>
</dbReference>
<keyword evidence="2" id="KW-0732">Signal</keyword>
<dbReference type="PANTHER" id="PTHR30203:SF33">
    <property type="entry name" value="BLR4455 PROTEIN"/>
    <property type="match status" value="1"/>
</dbReference>
<evidence type="ECO:0000256" key="1">
    <source>
        <dbReference type="ARBA" id="ARBA00007613"/>
    </source>
</evidence>
<dbReference type="PROSITE" id="PS51257">
    <property type="entry name" value="PROKAR_LIPOPROTEIN"/>
    <property type="match status" value="1"/>
</dbReference>
<gene>
    <name evidence="4" type="ORF">FBZ89_10274</name>
</gene>
<keyword evidence="2" id="KW-0472">Membrane</keyword>
<dbReference type="Gene3D" id="2.20.200.10">
    <property type="entry name" value="Outer membrane efflux proteins (OEP)"/>
    <property type="match status" value="1"/>
</dbReference>
<sequence>MMRHVLPILPALLLAACAVGPDYRTPAAPPQTALAPPPKLPDQSLLAGRDIPADWWVLFKSPALDGLVREAMAHNADVAAAQAALRVARENAYANAGSFLPSIDASFQATRQKDPTGTVAPTAANNAPQLNLFTPQLSVSYSPDLWGGTRRGQEALDATTEGQRFQVEATYLTLTSNVVVAAVTEASLRGQVGATRSIIADAGKALAILRRQRDLGQVSAADVAAGETALAQAEQTLPPLEKQLEQQRHQLNALLGRMPADPTPETFQLGDLALPAELPYSLPVRLVEQRPDIRLAAANLHVASANVGVAVANRLPNLTLSGAAGSSASALNSLFTAGNGFWNFGASLTQPVFEGFSLAHKEKAARAALDQAAAQYRSAVVLAFQNVADTLSALKSDGDALAAAQRADAAAAHAMDLARRQLALGAAAPSAVLAAQQAAAQARLTLMQAQAARLMDTAALFQALGGGWWNVPPAEEGGEPGHAAPPDGGLITR</sequence>
<evidence type="ECO:0000256" key="3">
    <source>
        <dbReference type="SAM" id="MobiDB-lite"/>
    </source>
</evidence>
<dbReference type="Proteomes" id="UP000319859">
    <property type="component" value="Unassembled WGS sequence"/>
</dbReference>
<dbReference type="Pfam" id="PF02321">
    <property type="entry name" value="OEP"/>
    <property type="match status" value="2"/>
</dbReference>